<name>A0A0P7UPZ9_SCLFO</name>
<gene>
    <name evidence="2" type="ORF">Z043_117748</name>
</gene>
<dbReference type="EMBL" id="JARO02007445">
    <property type="protein sequence ID" value="KPP63950.1"/>
    <property type="molecule type" value="Genomic_DNA"/>
</dbReference>
<feature type="compositionally biased region" description="Basic and acidic residues" evidence="1">
    <location>
        <begin position="1"/>
        <end position="27"/>
    </location>
</feature>
<sequence>STSKSDVQEEEKGSEPSGTEDRPEGRVTRKGRQASQKSAASKDASKILSKESKSKDQSSEPSAEDGELEEVKETRARRGRPPKSASGKVQKEDRRGNVSADSGPRAESDEEGE</sequence>
<feature type="non-terminal residue" evidence="2">
    <location>
        <position position="1"/>
    </location>
</feature>
<proteinExistence type="predicted"/>
<evidence type="ECO:0000313" key="2">
    <source>
        <dbReference type="EMBL" id="KPP63950.1"/>
    </source>
</evidence>
<organism evidence="2 3">
    <name type="scientific">Scleropages formosus</name>
    <name type="common">Asian bonytongue</name>
    <name type="synonym">Osteoglossum formosum</name>
    <dbReference type="NCBI Taxonomy" id="113540"/>
    <lineage>
        <taxon>Eukaryota</taxon>
        <taxon>Metazoa</taxon>
        <taxon>Chordata</taxon>
        <taxon>Craniata</taxon>
        <taxon>Vertebrata</taxon>
        <taxon>Euteleostomi</taxon>
        <taxon>Actinopterygii</taxon>
        <taxon>Neopterygii</taxon>
        <taxon>Teleostei</taxon>
        <taxon>Osteoglossocephala</taxon>
        <taxon>Osteoglossomorpha</taxon>
        <taxon>Osteoglossiformes</taxon>
        <taxon>Osteoglossidae</taxon>
        <taxon>Scleropages</taxon>
    </lineage>
</organism>
<accession>A0A0P7UPZ9</accession>
<feature type="compositionally biased region" description="Basic and acidic residues" evidence="1">
    <location>
        <begin position="43"/>
        <end position="58"/>
    </location>
</feature>
<reference evidence="2 3" key="1">
    <citation type="submission" date="2015-08" db="EMBL/GenBank/DDBJ databases">
        <title>The genome of the Asian arowana (Scleropages formosus).</title>
        <authorList>
            <person name="Tan M.H."/>
            <person name="Gan H.M."/>
            <person name="Croft L.J."/>
            <person name="Austin C.M."/>
        </authorList>
    </citation>
    <scope>NUCLEOTIDE SEQUENCE [LARGE SCALE GENOMIC DNA]</scope>
    <source>
        <strain evidence="2">Aro1</strain>
    </source>
</reference>
<feature type="non-terminal residue" evidence="2">
    <location>
        <position position="113"/>
    </location>
</feature>
<dbReference type="Proteomes" id="UP000034805">
    <property type="component" value="Unassembled WGS sequence"/>
</dbReference>
<evidence type="ECO:0000313" key="3">
    <source>
        <dbReference type="Proteomes" id="UP000034805"/>
    </source>
</evidence>
<protein>
    <submittedName>
        <fullName evidence="2">Uncharacterized protein</fullName>
    </submittedName>
</protein>
<dbReference type="AlphaFoldDB" id="A0A0P7UPZ9"/>
<comment type="caution">
    <text evidence="2">The sequence shown here is derived from an EMBL/GenBank/DDBJ whole genome shotgun (WGS) entry which is preliminary data.</text>
</comment>
<feature type="region of interest" description="Disordered" evidence="1">
    <location>
        <begin position="1"/>
        <end position="113"/>
    </location>
</feature>
<evidence type="ECO:0000256" key="1">
    <source>
        <dbReference type="SAM" id="MobiDB-lite"/>
    </source>
</evidence>